<protein>
    <submittedName>
        <fullName evidence="2">Uncharacterized protein</fullName>
    </submittedName>
</protein>
<accession>A0A078AW95</accession>
<feature type="compositionally biased region" description="Polar residues" evidence="1">
    <location>
        <begin position="655"/>
        <end position="693"/>
    </location>
</feature>
<reference evidence="2 3" key="1">
    <citation type="submission" date="2014-06" db="EMBL/GenBank/DDBJ databases">
        <authorList>
            <person name="Swart Estienne"/>
        </authorList>
    </citation>
    <scope>NUCLEOTIDE SEQUENCE [LARGE SCALE GENOMIC DNA]</scope>
    <source>
        <strain evidence="2 3">130c</strain>
    </source>
</reference>
<feature type="compositionally biased region" description="Polar residues" evidence="1">
    <location>
        <begin position="603"/>
        <end position="640"/>
    </location>
</feature>
<evidence type="ECO:0000313" key="2">
    <source>
        <dbReference type="EMBL" id="CDW86409.1"/>
    </source>
</evidence>
<dbReference type="Proteomes" id="UP000039865">
    <property type="component" value="Unassembled WGS sequence"/>
</dbReference>
<feature type="region of interest" description="Disordered" evidence="1">
    <location>
        <begin position="745"/>
        <end position="766"/>
    </location>
</feature>
<dbReference type="AlphaFoldDB" id="A0A078AW95"/>
<feature type="region of interest" description="Disordered" evidence="1">
    <location>
        <begin position="375"/>
        <end position="397"/>
    </location>
</feature>
<evidence type="ECO:0000313" key="3">
    <source>
        <dbReference type="Proteomes" id="UP000039865"/>
    </source>
</evidence>
<feature type="region of interest" description="Disordered" evidence="1">
    <location>
        <begin position="655"/>
        <end position="723"/>
    </location>
</feature>
<feature type="region of interest" description="Disordered" evidence="1">
    <location>
        <begin position="441"/>
        <end position="467"/>
    </location>
</feature>
<feature type="compositionally biased region" description="Low complexity" evidence="1">
    <location>
        <begin position="447"/>
        <end position="466"/>
    </location>
</feature>
<dbReference type="InParanoid" id="A0A078AW95"/>
<name>A0A078AW95_STYLE</name>
<proteinExistence type="predicted"/>
<feature type="compositionally biased region" description="Acidic residues" evidence="1">
    <location>
        <begin position="378"/>
        <end position="390"/>
    </location>
</feature>
<gene>
    <name evidence="2" type="primary">Contig9557.g485</name>
    <name evidence="2" type="ORF">STYLEM_15503</name>
</gene>
<dbReference type="EMBL" id="CCKQ01014618">
    <property type="protein sequence ID" value="CDW86409.1"/>
    <property type="molecule type" value="Genomic_DNA"/>
</dbReference>
<feature type="compositionally biased region" description="Basic and acidic residues" evidence="1">
    <location>
        <begin position="694"/>
        <end position="707"/>
    </location>
</feature>
<dbReference type="OrthoDB" id="300661at2759"/>
<evidence type="ECO:0000256" key="1">
    <source>
        <dbReference type="SAM" id="MobiDB-lite"/>
    </source>
</evidence>
<keyword evidence="3" id="KW-1185">Reference proteome</keyword>
<feature type="region of interest" description="Disordered" evidence="1">
    <location>
        <begin position="1"/>
        <end position="30"/>
    </location>
</feature>
<organism evidence="2 3">
    <name type="scientific">Stylonychia lemnae</name>
    <name type="common">Ciliate</name>
    <dbReference type="NCBI Taxonomy" id="5949"/>
    <lineage>
        <taxon>Eukaryota</taxon>
        <taxon>Sar</taxon>
        <taxon>Alveolata</taxon>
        <taxon>Ciliophora</taxon>
        <taxon>Intramacronucleata</taxon>
        <taxon>Spirotrichea</taxon>
        <taxon>Stichotrichia</taxon>
        <taxon>Sporadotrichida</taxon>
        <taxon>Oxytrichidae</taxon>
        <taxon>Stylonychinae</taxon>
        <taxon>Stylonychia</taxon>
    </lineage>
</organism>
<feature type="compositionally biased region" description="Polar residues" evidence="1">
    <location>
        <begin position="16"/>
        <end position="25"/>
    </location>
</feature>
<feature type="region of interest" description="Disordered" evidence="1">
    <location>
        <begin position="600"/>
        <end position="640"/>
    </location>
</feature>
<sequence length="805" mass="92155">MSSQNSRGISADIQLYSPNSANTSTTKDDEQLQADRLLEENLKLNSLRHAESQNNTSSGFELPSEFKVKWENLIKEQIMDTFGDYFDQINVLTALVQYSFRSVQQVIKEALNEKLSNVIKLFNLQTNDKTQGDLQVLLKPFLKNNYKEIFRDQSLIDKIRDNFLKQLKLGYFSEDQLEQIECSIEDNLSSLNQYLNHVKIIILYMEINEPQISLQELKLPERSEQLDQFHLNHFYADSFMTIDGFEKDGNPCAIILNQPKIGNGSFAGIKPAVIIYSRVPDGYNPILVDIKTHMLGDLNKIINASVPNFQIRNPLDNPFDLKPFKEMTITPRQEKKMSPTISIQSQKMGVQCMPPAFTITLKKEKIQIPEIQHIVTNEEQEESDDNDNTENEILNDLSPTRIQKECLDSHRTPINEGGKLQSLINCLSEFSSNIKLVNQSNTEKSKSAQSRNSQQNNSSFTTQNRSLENIYVNQASTTKNSGKKVPRKQKNQSLYDNLNNLQKANYQGSRFIQCSLNFSKFLRNVEQDSPNVKQKALIYQYDDESQLFKQNKHEDSILMVKQFNLSSHQELNINVQSNYDSKIADKNSQTVAKKRRETINYIPCQSHNKNPNHMMSQEFSDMSNYQGSSTQLGHNKSQQKQSNYIVMTSKNGSASATQHYYQGKSKQLQSQKDRGSNSSIQRNHKLTQSSSNTQEKRRQSPLHERIVKQGQILRRKPSVNPTSASTIVIKTTKDQDFSQTIDGRIKTKQNPTPVNGSFKGIPPTQQQQNYKNCKMQVIGPYGQQIVTSSQLHSPRNHHKMSSRKP</sequence>